<dbReference type="Pfam" id="PF12802">
    <property type="entry name" value="MarR_2"/>
    <property type="match status" value="1"/>
</dbReference>
<name>A0ABP7N032_9MICO</name>
<evidence type="ECO:0000313" key="2">
    <source>
        <dbReference type="EMBL" id="GAA3933624.1"/>
    </source>
</evidence>
<comment type="caution">
    <text evidence="2">The sequence shown here is derived from an EMBL/GenBank/DDBJ whole genome shotgun (WGS) entry which is preliminary data.</text>
</comment>
<proteinExistence type="predicted"/>
<dbReference type="PANTHER" id="PTHR33164">
    <property type="entry name" value="TRANSCRIPTIONAL REGULATOR, MARR FAMILY"/>
    <property type="match status" value="1"/>
</dbReference>
<dbReference type="Gene3D" id="1.10.10.10">
    <property type="entry name" value="Winged helix-like DNA-binding domain superfamily/Winged helix DNA-binding domain"/>
    <property type="match status" value="1"/>
</dbReference>
<reference evidence="3" key="1">
    <citation type="journal article" date="2019" name="Int. J. Syst. Evol. Microbiol.">
        <title>The Global Catalogue of Microorganisms (GCM) 10K type strain sequencing project: providing services to taxonomists for standard genome sequencing and annotation.</title>
        <authorList>
            <consortium name="The Broad Institute Genomics Platform"/>
            <consortium name="The Broad Institute Genome Sequencing Center for Infectious Disease"/>
            <person name="Wu L."/>
            <person name="Ma J."/>
        </authorList>
    </citation>
    <scope>NUCLEOTIDE SEQUENCE [LARGE SCALE GENOMIC DNA]</scope>
    <source>
        <strain evidence="3">JCM 17024</strain>
    </source>
</reference>
<dbReference type="EMBL" id="BAABCP010000001">
    <property type="protein sequence ID" value="GAA3933624.1"/>
    <property type="molecule type" value="Genomic_DNA"/>
</dbReference>
<evidence type="ECO:0000313" key="3">
    <source>
        <dbReference type="Proteomes" id="UP001501591"/>
    </source>
</evidence>
<sequence length="158" mass="17223">MRGPGLQAWEKLQSVTEQLRRETGRVLVTEAGLSAAEFTVLAHLAASPAGVRSAECARAMGWDSSRLSHQLRRLEKRGYVARRGGDGSDGRATVVGLTPDGRRAHRRAVIPHLEAAQQWFGDALTDAQIAALHDVLTAVEAHIERRITASEPQKDTQE</sequence>
<dbReference type="PANTHER" id="PTHR33164:SF99">
    <property type="entry name" value="MARR FAMILY REGULATORY PROTEIN"/>
    <property type="match status" value="1"/>
</dbReference>
<dbReference type="SUPFAM" id="SSF46785">
    <property type="entry name" value="Winged helix' DNA-binding domain"/>
    <property type="match status" value="1"/>
</dbReference>
<protein>
    <submittedName>
        <fullName evidence="2">MarR family winged helix-turn-helix transcriptional regulator</fullName>
    </submittedName>
</protein>
<dbReference type="PROSITE" id="PS50995">
    <property type="entry name" value="HTH_MARR_2"/>
    <property type="match status" value="1"/>
</dbReference>
<dbReference type="InterPro" id="IPR039422">
    <property type="entry name" value="MarR/SlyA-like"/>
</dbReference>
<dbReference type="Proteomes" id="UP001501591">
    <property type="component" value="Unassembled WGS sequence"/>
</dbReference>
<evidence type="ECO:0000259" key="1">
    <source>
        <dbReference type="PROSITE" id="PS50995"/>
    </source>
</evidence>
<dbReference type="InterPro" id="IPR000835">
    <property type="entry name" value="HTH_MarR-typ"/>
</dbReference>
<gene>
    <name evidence="2" type="ORF">GCM10022383_10210</name>
</gene>
<dbReference type="InterPro" id="IPR036390">
    <property type="entry name" value="WH_DNA-bd_sf"/>
</dbReference>
<accession>A0ABP7N032</accession>
<keyword evidence="3" id="KW-1185">Reference proteome</keyword>
<feature type="domain" description="HTH marR-type" evidence="1">
    <location>
        <begin position="1"/>
        <end position="141"/>
    </location>
</feature>
<dbReference type="InterPro" id="IPR036388">
    <property type="entry name" value="WH-like_DNA-bd_sf"/>
</dbReference>
<dbReference type="SMART" id="SM00347">
    <property type="entry name" value="HTH_MARR"/>
    <property type="match status" value="1"/>
</dbReference>
<organism evidence="2 3">
    <name type="scientific">Microbacterium soli</name>
    <dbReference type="NCBI Taxonomy" id="446075"/>
    <lineage>
        <taxon>Bacteria</taxon>
        <taxon>Bacillati</taxon>
        <taxon>Actinomycetota</taxon>
        <taxon>Actinomycetes</taxon>
        <taxon>Micrococcales</taxon>
        <taxon>Microbacteriaceae</taxon>
        <taxon>Microbacterium</taxon>
    </lineage>
</organism>